<dbReference type="Proteomes" id="UP000324298">
    <property type="component" value="Unassembled WGS sequence"/>
</dbReference>
<organism evidence="1 2">
    <name type="scientific">Oryzomonas rubra</name>
    <dbReference type="NCBI Taxonomy" id="2509454"/>
    <lineage>
        <taxon>Bacteria</taxon>
        <taxon>Pseudomonadati</taxon>
        <taxon>Thermodesulfobacteriota</taxon>
        <taxon>Desulfuromonadia</taxon>
        <taxon>Geobacterales</taxon>
        <taxon>Geobacteraceae</taxon>
        <taxon>Oryzomonas</taxon>
    </lineage>
</organism>
<gene>
    <name evidence="1" type="ORF">ET418_13970</name>
</gene>
<dbReference type="AlphaFoldDB" id="A0A5A9X9S0"/>
<comment type="caution">
    <text evidence="1">The sequence shown here is derived from an EMBL/GenBank/DDBJ whole genome shotgun (WGS) entry which is preliminary data.</text>
</comment>
<accession>A0A5A9X9S0</accession>
<dbReference type="EMBL" id="SRSD01000009">
    <property type="protein sequence ID" value="KAA0888959.1"/>
    <property type="molecule type" value="Genomic_DNA"/>
</dbReference>
<reference evidence="1 2" key="1">
    <citation type="submission" date="2019-04" db="EMBL/GenBank/DDBJ databases">
        <title>Geobacter ruber sp. nov., ferric-reducing bacteria isolated from paddy soil.</title>
        <authorList>
            <person name="Xu Z."/>
            <person name="Masuda Y."/>
            <person name="Itoh H."/>
            <person name="Senoo K."/>
        </authorList>
    </citation>
    <scope>NUCLEOTIDE SEQUENCE [LARGE SCALE GENOMIC DNA]</scope>
    <source>
        <strain evidence="1 2">Red88</strain>
    </source>
</reference>
<dbReference type="RefSeq" id="WP_149308554.1">
    <property type="nucleotide sequence ID" value="NZ_SRSD01000009.1"/>
</dbReference>
<evidence type="ECO:0000313" key="2">
    <source>
        <dbReference type="Proteomes" id="UP000324298"/>
    </source>
</evidence>
<name>A0A5A9X9S0_9BACT</name>
<sequence length="63" mass="6948">MARFFDSMGNAEANRMVDLLKERGIAYPQGIPPEGSHQREIMVAAEDLEAAERILCSPTRGEA</sequence>
<protein>
    <submittedName>
        <fullName evidence="1">Uncharacterized protein</fullName>
    </submittedName>
</protein>
<proteinExistence type="predicted"/>
<keyword evidence="2" id="KW-1185">Reference proteome</keyword>
<dbReference type="OrthoDB" id="9855534at2"/>
<evidence type="ECO:0000313" key="1">
    <source>
        <dbReference type="EMBL" id="KAA0888959.1"/>
    </source>
</evidence>